<dbReference type="OrthoDB" id="346907at2759"/>
<keyword evidence="3" id="KW-1185">Reference proteome</keyword>
<dbReference type="EMBL" id="MU006568">
    <property type="protein sequence ID" value="KAF2748797.1"/>
    <property type="molecule type" value="Genomic_DNA"/>
</dbReference>
<dbReference type="Proteomes" id="UP000799440">
    <property type="component" value="Unassembled WGS sequence"/>
</dbReference>
<proteinExistence type="predicted"/>
<evidence type="ECO:0000256" key="1">
    <source>
        <dbReference type="SAM" id="MobiDB-lite"/>
    </source>
</evidence>
<gene>
    <name evidence="2" type="ORF">M011DRAFT_338108</name>
</gene>
<sequence>MAPGRATSMEGMSRRNSELGRTDSDQAISSGRGTSFDDIIDIFPLLPKFPVSALAEYKPLRLLYRGENPTFHCIRKSAYDLIQQIPSNTSLGRTFQHRLVSVHLVSPWSRYCPYNSHGHWRTPHGPLPVKPGILRHMQHAQSAQDFGSAAILRQISNAQNIVQLKKAIPNITAVSVTILPTCHNIPRIDHIYYSHNPQHHDWFITPYIPGLLLSRFVYPGRHDDDLHPVFIVVVLLKLIDAVSWLHSLDPPIVHGAITLDNIIISEPLQALTQPGVTLIGIESCRQCVPGSSSTLQLMRTDCLAIVEVVRVLCTILSPEMVDMEEVRLLAE</sequence>
<evidence type="ECO:0000313" key="2">
    <source>
        <dbReference type="EMBL" id="KAF2748797.1"/>
    </source>
</evidence>
<evidence type="ECO:0000313" key="3">
    <source>
        <dbReference type="Proteomes" id="UP000799440"/>
    </source>
</evidence>
<dbReference type="SUPFAM" id="SSF56112">
    <property type="entry name" value="Protein kinase-like (PK-like)"/>
    <property type="match status" value="1"/>
</dbReference>
<dbReference type="AlphaFoldDB" id="A0A6A6VI63"/>
<reference evidence="2" key="1">
    <citation type="journal article" date="2020" name="Stud. Mycol.">
        <title>101 Dothideomycetes genomes: a test case for predicting lifestyles and emergence of pathogens.</title>
        <authorList>
            <person name="Haridas S."/>
            <person name="Albert R."/>
            <person name="Binder M."/>
            <person name="Bloem J."/>
            <person name="Labutti K."/>
            <person name="Salamov A."/>
            <person name="Andreopoulos B."/>
            <person name="Baker S."/>
            <person name="Barry K."/>
            <person name="Bills G."/>
            <person name="Bluhm B."/>
            <person name="Cannon C."/>
            <person name="Castanera R."/>
            <person name="Culley D."/>
            <person name="Daum C."/>
            <person name="Ezra D."/>
            <person name="Gonzalez J."/>
            <person name="Henrissat B."/>
            <person name="Kuo A."/>
            <person name="Liang C."/>
            <person name="Lipzen A."/>
            <person name="Lutzoni F."/>
            <person name="Magnuson J."/>
            <person name="Mondo S."/>
            <person name="Nolan M."/>
            <person name="Ohm R."/>
            <person name="Pangilinan J."/>
            <person name="Park H.-J."/>
            <person name="Ramirez L."/>
            <person name="Alfaro M."/>
            <person name="Sun H."/>
            <person name="Tritt A."/>
            <person name="Yoshinaga Y."/>
            <person name="Zwiers L.-H."/>
            <person name="Turgeon B."/>
            <person name="Goodwin S."/>
            <person name="Spatafora J."/>
            <person name="Crous P."/>
            <person name="Grigoriev I."/>
        </authorList>
    </citation>
    <scope>NUCLEOTIDE SEQUENCE</scope>
    <source>
        <strain evidence="2">CBS 119925</strain>
    </source>
</reference>
<dbReference type="InterPro" id="IPR011009">
    <property type="entry name" value="Kinase-like_dom_sf"/>
</dbReference>
<protein>
    <recommendedName>
        <fullName evidence="4">Protein kinase domain-containing protein</fullName>
    </recommendedName>
</protein>
<feature type="compositionally biased region" description="Basic and acidic residues" evidence="1">
    <location>
        <begin position="12"/>
        <end position="24"/>
    </location>
</feature>
<name>A0A6A6VI63_9PLEO</name>
<accession>A0A6A6VI63</accession>
<dbReference type="Gene3D" id="1.10.510.10">
    <property type="entry name" value="Transferase(Phosphotransferase) domain 1"/>
    <property type="match status" value="1"/>
</dbReference>
<organism evidence="2 3">
    <name type="scientific">Sporormia fimetaria CBS 119925</name>
    <dbReference type="NCBI Taxonomy" id="1340428"/>
    <lineage>
        <taxon>Eukaryota</taxon>
        <taxon>Fungi</taxon>
        <taxon>Dikarya</taxon>
        <taxon>Ascomycota</taxon>
        <taxon>Pezizomycotina</taxon>
        <taxon>Dothideomycetes</taxon>
        <taxon>Pleosporomycetidae</taxon>
        <taxon>Pleosporales</taxon>
        <taxon>Sporormiaceae</taxon>
        <taxon>Sporormia</taxon>
    </lineage>
</organism>
<feature type="region of interest" description="Disordered" evidence="1">
    <location>
        <begin position="1"/>
        <end position="30"/>
    </location>
</feature>
<evidence type="ECO:0008006" key="4">
    <source>
        <dbReference type="Google" id="ProtNLM"/>
    </source>
</evidence>